<comment type="caution">
    <text evidence="6">The sequence shown here is derived from an EMBL/GenBank/DDBJ whole genome shotgun (WGS) entry which is preliminary data.</text>
</comment>
<feature type="non-terminal residue" evidence="6">
    <location>
        <position position="287"/>
    </location>
</feature>
<dbReference type="Pfam" id="PF00126">
    <property type="entry name" value="HTH_1"/>
    <property type="match status" value="1"/>
</dbReference>
<organism evidence="6 7">
    <name type="scientific">Myxococcus llanfairpwllgwyngyllgogerychwyrndrobwllllantysiliogogogochensis</name>
    <dbReference type="NCBI Taxonomy" id="2590453"/>
    <lineage>
        <taxon>Bacteria</taxon>
        <taxon>Pseudomonadati</taxon>
        <taxon>Myxococcota</taxon>
        <taxon>Myxococcia</taxon>
        <taxon>Myxococcales</taxon>
        <taxon>Cystobacterineae</taxon>
        <taxon>Myxococcaceae</taxon>
        <taxon>Myxococcus</taxon>
    </lineage>
</organism>
<reference evidence="6 7" key="1">
    <citation type="submission" date="2019-06" db="EMBL/GenBank/DDBJ databases">
        <authorList>
            <person name="Livingstone P."/>
            <person name="Whitworth D."/>
        </authorList>
    </citation>
    <scope>NUCLEOTIDE SEQUENCE [LARGE SCALE GENOMIC DNA]</scope>
    <source>
        <strain evidence="6 7">AM401</strain>
    </source>
</reference>
<dbReference type="Pfam" id="PF03466">
    <property type="entry name" value="LysR_substrate"/>
    <property type="match status" value="1"/>
</dbReference>
<feature type="domain" description="HTH lysR-type" evidence="5">
    <location>
        <begin position="54"/>
        <end position="111"/>
    </location>
</feature>
<proteinExistence type="inferred from homology"/>
<dbReference type="InterPro" id="IPR036390">
    <property type="entry name" value="WH_DNA-bd_sf"/>
</dbReference>
<dbReference type="SUPFAM" id="SSF46785">
    <property type="entry name" value="Winged helix' DNA-binding domain"/>
    <property type="match status" value="1"/>
</dbReference>
<dbReference type="GO" id="GO:0043565">
    <property type="term" value="F:sequence-specific DNA binding"/>
    <property type="evidence" value="ECO:0007669"/>
    <property type="project" value="TreeGrafter"/>
</dbReference>
<keyword evidence="3" id="KW-0238">DNA-binding</keyword>
<evidence type="ECO:0000313" key="7">
    <source>
        <dbReference type="Proteomes" id="UP000315369"/>
    </source>
</evidence>
<dbReference type="AlphaFoldDB" id="A0A540X243"/>
<evidence type="ECO:0000313" key="6">
    <source>
        <dbReference type="EMBL" id="TQF15335.1"/>
    </source>
</evidence>
<dbReference type="InterPro" id="IPR000847">
    <property type="entry name" value="LysR_HTH_N"/>
</dbReference>
<accession>A0A540X243</accession>
<dbReference type="Gene3D" id="3.40.190.290">
    <property type="match status" value="1"/>
</dbReference>
<keyword evidence="7" id="KW-1185">Reference proteome</keyword>
<gene>
    <name evidence="6" type="ORF">FJV41_14320</name>
</gene>
<evidence type="ECO:0000259" key="5">
    <source>
        <dbReference type="PROSITE" id="PS50931"/>
    </source>
</evidence>
<evidence type="ECO:0000256" key="1">
    <source>
        <dbReference type="ARBA" id="ARBA00009437"/>
    </source>
</evidence>
<dbReference type="Gene3D" id="1.10.10.10">
    <property type="entry name" value="Winged helix-like DNA-binding domain superfamily/Winged helix DNA-binding domain"/>
    <property type="match status" value="1"/>
</dbReference>
<evidence type="ECO:0000256" key="4">
    <source>
        <dbReference type="ARBA" id="ARBA00023163"/>
    </source>
</evidence>
<dbReference type="PANTHER" id="PTHR30537:SF3">
    <property type="entry name" value="TRANSCRIPTIONAL REGULATORY PROTEIN"/>
    <property type="match status" value="1"/>
</dbReference>
<dbReference type="PROSITE" id="PS50931">
    <property type="entry name" value="HTH_LYSR"/>
    <property type="match status" value="1"/>
</dbReference>
<sequence length="287" mass="30729">MRAMARMRMARLRGWLGRPRRAACSGDAMNAPGGGLRKRWRLQGGAARLQGTMLDWNDLRYFLAVSREGTLAGAARALKVDATTVGRRLAVLEETLGARLFERTPGRLVPTAAARGIQGPAEEMEGAMLAVERRAGGEDARLEGVVRVTTTEAFAVNTLLPRFAPFRERHPGIEVRFLTDYGALDLTRREADVAVRLTRPSEASLVARKVGDIAISLYASEAYVARRGLADPATGFAGHDVIGYTGAAAKWPEARWLESVGSSARVGVRCNSLLSVMAATGGGLGLG</sequence>
<dbReference type="InterPro" id="IPR005119">
    <property type="entry name" value="LysR_subst-bd"/>
</dbReference>
<protein>
    <submittedName>
        <fullName evidence="6">LysR family transcriptional regulator</fullName>
    </submittedName>
</protein>
<dbReference type="GO" id="GO:0006351">
    <property type="term" value="P:DNA-templated transcription"/>
    <property type="evidence" value="ECO:0007669"/>
    <property type="project" value="TreeGrafter"/>
</dbReference>
<keyword evidence="2" id="KW-0805">Transcription regulation</keyword>
<dbReference type="OrthoDB" id="5338251at2"/>
<dbReference type="GO" id="GO:0003700">
    <property type="term" value="F:DNA-binding transcription factor activity"/>
    <property type="evidence" value="ECO:0007669"/>
    <property type="project" value="InterPro"/>
</dbReference>
<comment type="similarity">
    <text evidence="1">Belongs to the LysR transcriptional regulatory family.</text>
</comment>
<dbReference type="PANTHER" id="PTHR30537">
    <property type="entry name" value="HTH-TYPE TRANSCRIPTIONAL REGULATOR"/>
    <property type="match status" value="1"/>
</dbReference>
<dbReference type="InterPro" id="IPR058163">
    <property type="entry name" value="LysR-type_TF_proteobact-type"/>
</dbReference>
<dbReference type="InterPro" id="IPR036388">
    <property type="entry name" value="WH-like_DNA-bd_sf"/>
</dbReference>
<evidence type="ECO:0000256" key="3">
    <source>
        <dbReference type="ARBA" id="ARBA00023125"/>
    </source>
</evidence>
<dbReference type="Proteomes" id="UP000315369">
    <property type="component" value="Unassembled WGS sequence"/>
</dbReference>
<name>A0A540X243_9BACT</name>
<keyword evidence="4" id="KW-0804">Transcription</keyword>
<dbReference type="EMBL" id="VIFM01000046">
    <property type="protein sequence ID" value="TQF15335.1"/>
    <property type="molecule type" value="Genomic_DNA"/>
</dbReference>
<evidence type="ECO:0000256" key="2">
    <source>
        <dbReference type="ARBA" id="ARBA00023015"/>
    </source>
</evidence>
<dbReference type="SUPFAM" id="SSF53850">
    <property type="entry name" value="Periplasmic binding protein-like II"/>
    <property type="match status" value="1"/>
</dbReference>